<dbReference type="AlphaFoldDB" id="A0A9P5SRM1"/>
<evidence type="ECO:0000313" key="1">
    <source>
        <dbReference type="EMBL" id="KAF9336138.1"/>
    </source>
</evidence>
<name>A0A9P5SRM1_9FUNG</name>
<dbReference type="InterPro" id="IPR032675">
    <property type="entry name" value="LRR_dom_sf"/>
</dbReference>
<comment type="caution">
    <text evidence="1">The sequence shown here is derived from an EMBL/GenBank/DDBJ whole genome shotgun (WGS) entry which is preliminary data.</text>
</comment>
<organism evidence="1 2">
    <name type="scientific">Podila minutissima</name>
    <dbReference type="NCBI Taxonomy" id="64525"/>
    <lineage>
        <taxon>Eukaryota</taxon>
        <taxon>Fungi</taxon>
        <taxon>Fungi incertae sedis</taxon>
        <taxon>Mucoromycota</taxon>
        <taxon>Mortierellomycotina</taxon>
        <taxon>Mortierellomycetes</taxon>
        <taxon>Mortierellales</taxon>
        <taxon>Mortierellaceae</taxon>
        <taxon>Podila</taxon>
    </lineage>
</organism>
<proteinExistence type="predicted"/>
<keyword evidence="2" id="KW-1185">Reference proteome</keyword>
<dbReference type="Gene3D" id="3.80.10.10">
    <property type="entry name" value="Ribonuclease Inhibitor"/>
    <property type="match status" value="1"/>
</dbReference>
<reference evidence="1" key="1">
    <citation type="journal article" date="2020" name="Fungal Divers.">
        <title>Resolving the Mortierellaceae phylogeny through synthesis of multi-gene phylogenetics and phylogenomics.</title>
        <authorList>
            <person name="Vandepol N."/>
            <person name="Liber J."/>
            <person name="Desiro A."/>
            <person name="Na H."/>
            <person name="Kennedy M."/>
            <person name="Barry K."/>
            <person name="Grigoriev I.V."/>
            <person name="Miller A.N."/>
            <person name="O'Donnell K."/>
            <person name="Stajich J.E."/>
            <person name="Bonito G."/>
        </authorList>
    </citation>
    <scope>NUCLEOTIDE SEQUENCE</scope>
    <source>
        <strain evidence="1">NVP1</strain>
    </source>
</reference>
<dbReference type="Proteomes" id="UP000696485">
    <property type="component" value="Unassembled WGS sequence"/>
</dbReference>
<accession>A0A9P5SRM1</accession>
<protein>
    <submittedName>
        <fullName evidence="1">Uncharacterized protein</fullName>
    </submittedName>
</protein>
<sequence>MIESLKPIFSMLGTPDDWLTAEERYFFLQPHHLRHLVNLNSRNLQKLHFGESTWKSAERRRFTELCRILKLFPAIERLGIVGIHDHQVEMTESLQNLAKAHQDLFRGIKELRIYEVFIPLTFPQRDIMALLSYLPNLHALTIPLRLENNTAKLLAKSCPYLKTIHIVLSQIHVNQLNYDQPWTCLGPKILRCQIAGIEHLDKFEQQRYDVLVQEGRHQLENTEQRTSYEDQIVELMQRSRRKHKLWGQTPAAPITLPNSLELSLASELDQLRSLKKLELFGMESMSHRMGKAELKWMVHHWPRLEQMHGLHADKSQEPEHEAIKTELRKYLQSLKPSIVHASQPVKQLKLQGSEVSLAFLLHTAVTPH</sequence>
<evidence type="ECO:0000313" key="2">
    <source>
        <dbReference type="Proteomes" id="UP000696485"/>
    </source>
</evidence>
<dbReference type="EMBL" id="JAAAUY010000070">
    <property type="protein sequence ID" value="KAF9336138.1"/>
    <property type="molecule type" value="Genomic_DNA"/>
</dbReference>
<gene>
    <name evidence="1" type="ORF">BG006_009549</name>
</gene>